<organism evidence="2 3">
    <name type="scientific">Candidatus Onthousia faecipullorum</name>
    <dbReference type="NCBI Taxonomy" id="2840887"/>
    <lineage>
        <taxon>Bacteria</taxon>
        <taxon>Bacillati</taxon>
        <taxon>Bacillota</taxon>
        <taxon>Bacilli</taxon>
        <taxon>Candidatus Onthousia</taxon>
    </lineage>
</organism>
<evidence type="ECO:0000313" key="2">
    <source>
        <dbReference type="EMBL" id="HIT37346.1"/>
    </source>
</evidence>
<keyword evidence="1" id="KW-0812">Transmembrane</keyword>
<feature type="transmembrane region" description="Helical" evidence="1">
    <location>
        <begin position="12"/>
        <end position="35"/>
    </location>
</feature>
<keyword evidence="1" id="KW-0472">Membrane</keyword>
<protein>
    <submittedName>
        <fullName evidence="2">Uncharacterized protein</fullName>
    </submittedName>
</protein>
<reference evidence="2" key="1">
    <citation type="submission" date="2020-10" db="EMBL/GenBank/DDBJ databases">
        <authorList>
            <person name="Gilroy R."/>
        </authorList>
    </citation>
    <scope>NUCLEOTIDE SEQUENCE</scope>
    <source>
        <strain evidence="2">CHK195-26880</strain>
    </source>
</reference>
<evidence type="ECO:0000256" key="1">
    <source>
        <dbReference type="SAM" id="Phobius"/>
    </source>
</evidence>
<dbReference type="Proteomes" id="UP000886833">
    <property type="component" value="Unassembled WGS sequence"/>
</dbReference>
<dbReference type="EMBL" id="DVKQ01000030">
    <property type="protein sequence ID" value="HIT37346.1"/>
    <property type="molecule type" value="Genomic_DNA"/>
</dbReference>
<name>A0A9D1KBM8_9FIRM</name>
<comment type="caution">
    <text evidence="2">The sequence shown here is derived from an EMBL/GenBank/DDBJ whole genome shotgun (WGS) entry which is preliminary data.</text>
</comment>
<reference evidence="2" key="2">
    <citation type="journal article" date="2021" name="PeerJ">
        <title>Extensive microbial diversity within the chicken gut microbiome revealed by metagenomics and culture.</title>
        <authorList>
            <person name="Gilroy R."/>
            <person name="Ravi A."/>
            <person name="Getino M."/>
            <person name="Pursley I."/>
            <person name="Horton D.L."/>
            <person name="Alikhan N.F."/>
            <person name="Baker D."/>
            <person name="Gharbi K."/>
            <person name="Hall N."/>
            <person name="Watson M."/>
            <person name="Adriaenssens E.M."/>
            <person name="Foster-Nyarko E."/>
            <person name="Jarju S."/>
            <person name="Secka A."/>
            <person name="Antonio M."/>
            <person name="Oren A."/>
            <person name="Chaudhuri R.R."/>
            <person name="La Ragione R."/>
            <person name="Hildebrand F."/>
            <person name="Pallen M.J."/>
        </authorList>
    </citation>
    <scope>NUCLEOTIDE SEQUENCE</scope>
    <source>
        <strain evidence="2">CHK195-26880</strain>
    </source>
</reference>
<keyword evidence="1" id="KW-1133">Transmembrane helix</keyword>
<sequence>MSDNKNDSKSKVLIITAIIVLIIAVIGVSYAAIFYSKIGDEVNNVSTGTIVMSYTENTNGIYLTNASPMTDEVGRTLTDENLYFDFTVNATMSGNANVDYVISASKDSYSTLEDSAVKVYLTSLNGTNETTVLAPTKVSSLRTTNDIFYVPDNQYVILESNFIKSESRNYRLRMWVSDDYVLPSISQTYMMRVNVYANMSV</sequence>
<proteinExistence type="predicted"/>
<dbReference type="AlphaFoldDB" id="A0A9D1KBM8"/>
<evidence type="ECO:0000313" key="3">
    <source>
        <dbReference type="Proteomes" id="UP000886833"/>
    </source>
</evidence>
<accession>A0A9D1KBM8</accession>
<gene>
    <name evidence="2" type="ORF">IAB59_02555</name>
</gene>